<dbReference type="InterPro" id="IPR058240">
    <property type="entry name" value="rSAM_sf"/>
</dbReference>
<evidence type="ECO:0000313" key="18">
    <source>
        <dbReference type="EMBL" id="SFH49580.1"/>
    </source>
</evidence>
<reference evidence="18 19" key="1">
    <citation type="submission" date="2016-10" db="EMBL/GenBank/DDBJ databases">
        <authorList>
            <person name="de Groot N.N."/>
        </authorList>
    </citation>
    <scope>NUCLEOTIDE SEQUENCE [LARGE SCALE GENOMIC DNA]</scope>
    <source>
        <strain evidence="18 19">DSM 8537</strain>
    </source>
</reference>
<dbReference type="PIRSF" id="PIRSF000167">
    <property type="entry name" value="HemN"/>
    <property type="match status" value="1"/>
</dbReference>
<proteinExistence type="inferred from homology"/>
<keyword evidence="9 14" id="KW-0560">Oxidoreductase</keyword>
<dbReference type="EMBL" id="FOPU01000015">
    <property type="protein sequence ID" value="SFH49580.1"/>
    <property type="molecule type" value="Genomic_DNA"/>
</dbReference>
<evidence type="ECO:0000256" key="4">
    <source>
        <dbReference type="ARBA" id="ARBA00011245"/>
    </source>
</evidence>
<dbReference type="GO" id="GO:0046872">
    <property type="term" value="F:metal ion binding"/>
    <property type="evidence" value="ECO:0007669"/>
    <property type="project" value="UniProtKB-KW"/>
</dbReference>
<protein>
    <recommendedName>
        <fullName evidence="14">Coproporphyrinogen-III oxidase</fullName>
        <ecNumber evidence="14">1.3.98.3</ecNumber>
    </recommendedName>
</protein>
<dbReference type="InterPro" id="IPR034505">
    <property type="entry name" value="Coproporphyrinogen-III_oxidase"/>
</dbReference>
<dbReference type="Pfam" id="PF04055">
    <property type="entry name" value="Radical_SAM"/>
    <property type="match status" value="1"/>
</dbReference>
<evidence type="ECO:0000259" key="17">
    <source>
        <dbReference type="PROSITE" id="PS51918"/>
    </source>
</evidence>
<feature type="binding site" evidence="16">
    <location>
        <position position="83"/>
    </location>
    <ligand>
        <name>[4Fe-4S] cluster</name>
        <dbReference type="ChEBI" id="CHEBI:49883"/>
        <note>4Fe-4S-S-AdoMet</note>
    </ligand>
</feature>
<dbReference type="GO" id="GO:0051989">
    <property type="term" value="F:coproporphyrinogen dehydrogenase activity"/>
    <property type="evidence" value="ECO:0007669"/>
    <property type="project" value="UniProtKB-EC"/>
</dbReference>
<evidence type="ECO:0000256" key="6">
    <source>
        <dbReference type="ARBA" id="ARBA00022490"/>
    </source>
</evidence>
<sequence length="470" mass="51882">MWHLIWVKVLARVPGQYSNMEQQSQLKRLGLFDARVPRYTSYPTAPHFTAAVAEPVFRDWVAAIPAGASISLYMHVPFCRRLCWFCACRTQGTQSDEPVRAYAEALLAELELLKAALAPGVKLSRLHWGGGTPTLMPAEMMRRVAGAVLGTFPLAEGAEFSVEIDPNEIDDARMDALAEAGLTRASIGVQDFDPEIQRIIGREQSFEVTKRAVDMIRDRGIASLNADILYGLPNQDPRRIAESVQKLLALAPDRVALYGYAHVPWMAKRQVMIPSEALPDPHGRLRLFETARQLFLTDGYDEIGIDHFARPGDGLARAQRAGLLRRNFQGYTDDRAEVLVGLGASSISRFPQGYAQNAPATGAYLGHIRQGRFSATRGHAFSAEDRWRARMIEALMCDFRISAQEFIRDHGFDAAGLARVFAPVAAHFGAMVETDAAGLRITPEGRPLTRMIARMFDGYDMAASGHSAAI</sequence>
<dbReference type="InterPro" id="IPR013785">
    <property type="entry name" value="Aldolase_TIM"/>
</dbReference>
<gene>
    <name evidence="18" type="ORF">SAMN04488021_11518</name>
</gene>
<feature type="binding site" evidence="15">
    <location>
        <position position="227"/>
    </location>
    <ligand>
        <name>S-adenosyl-L-methionine</name>
        <dbReference type="ChEBI" id="CHEBI:59789"/>
        <label>2</label>
    </ligand>
</feature>
<dbReference type="InterPro" id="IPR006638">
    <property type="entry name" value="Elp3/MiaA/NifB-like_rSAM"/>
</dbReference>
<dbReference type="SUPFAM" id="SSF102114">
    <property type="entry name" value="Radical SAM enzymes"/>
    <property type="match status" value="1"/>
</dbReference>
<name>A0A1I3AHY3_9RHOB</name>
<feature type="binding site" evidence="16">
    <location>
        <position position="79"/>
    </location>
    <ligand>
        <name>[4Fe-4S] cluster</name>
        <dbReference type="ChEBI" id="CHEBI:49883"/>
        <note>4Fe-4S-S-AdoMet</note>
    </ligand>
</feature>
<comment type="subunit">
    <text evidence="4">Monomer.</text>
</comment>
<dbReference type="GO" id="GO:0051539">
    <property type="term" value="F:4 iron, 4 sulfur cluster binding"/>
    <property type="evidence" value="ECO:0007669"/>
    <property type="project" value="UniProtKB-KW"/>
</dbReference>
<evidence type="ECO:0000313" key="19">
    <source>
        <dbReference type="Proteomes" id="UP000183635"/>
    </source>
</evidence>
<dbReference type="Gene3D" id="1.10.10.920">
    <property type="match status" value="1"/>
</dbReference>
<keyword evidence="11 14" id="KW-0411">Iron-sulfur</keyword>
<dbReference type="STRING" id="34004.SAMN04488021_11518"/>
<evidence type="ECO:0000256" key="5">
    <source>
        <dbReference type="ARBA" id="ARBA00022485"/>
    </source>
</evidence>
<feature type="domain" description="Radical SAM core" evidence="17">
    <location>
        <begin position="64"/>
        <end position="301"/>
    </location>
</feature>
<dbReference type="SFLD" id="SFLDG01065">
    <property type="entry name" value="anaerobic_coproporphyrinogen-I"/>
    <property type="match status" value="1"/>
</dbReference>
<keyword evidence="10 14" id="KW-0408">Iron</keyword>
<evidence type="ECO:0000256" key="3">
    <source>
        <dbReference type="ARBA" id="ARBA00005493"/>
    </source>
</evidence>
<feature type="binding site" evidence="15">
    <location>
        <position position="130"/>
    </location>
    <ligand>
        <name>S-adenosyl-L-methionine</name>
        <dbReference type="ChEBI" id="CHEBI:59789"/>
        <label>1</label>
    </ligand>
</feature>
<dbReference type="PROSITE" id="PS51918">
    <property type="entry name" value="RADICAL_SAM"/>
    <property type="match status" value="1"/>
</dbReference>
<evidence type="ECO:0000256" key="11">
    <source>
        <dbReference type="ARBA" id="ARBA00023014"/>
    </source>
</evidence>
<keyword evidence="19" id="KW-1185">Reference proteome</keyword>
<feature type="binding site" evidence="15">
    <location>
        <position position="73"/>
    </location>
    <ligand>
        <name>S-adenosyl-L-methionine</name>
        <dbReference type="ChEBI" id="CHEBI:59789"/>
        <label>1</label>
    </ligand>
</feature>
<evidence type="ECO:0000256" key="8">
    <source>
        <dbReference type="ARBA" id="ARBA00022723"/>
    </source>
</evidence>
<dbReference type="SFLD" id="SFLDG01082">
    <property type="entry name" value="B12-binding_domain_containing"/>
    <property type="match status" value="1"/>
</dbReference>
<feature type="binding site" evidence="15">
    <location>
        <position position="347"/>
    </location>
    <ligand>
        <name>S-adenosyl-L-methionine</name>
        <dbReference type="ChEBI" id="CHEBI:59789"/>
        <label>1</label>
    </ligand>
</feature>
<keyword evidence="12 14" id="KW-0627">Porphyrin biosynthesis</keyword>
<evidence type="ECO:0000256" key="10">
    <source>
        <dbReference type="ARBA" id="ARBA00023004"/>
    </source>
</evidence>
<evidence type="ECO:0000256" key="7">
    <source>
        <dbReference type="ARBA" id="ARBA00022691"/>
    </source>
</evidence>
<keyword evidence="7 14" id="KW-0949">S-adenosyl-L-methionine</keyword>
<dbReference type="PANTHER" id="PTHR13932">
    <property type="entry name" value="COPROPORPHYRINIGEN III OXIDASE"/>
    <property type="match status" value="1"/>
</dbReference>
<accession>A0A1I3AHY3</accession>
<dbReference type="SMART" id="SM00729">
    <property type="entry name" value="Elp3"/>
    <property type="match status" value="1"/>
</dbReference>
<feature type="binding site" evidence="15">
    <location>
        <position position="190"/>
    </location>
    <ligand>
        <name>S-adenosyl-L-methionine</name>
        <dbReference type="ChEBI" id="CHEBI:59789"/>
        <label>2</label>
    </ligand>
</feature>
<feature type="binding site" evidence="15">
    <location>
        <position position="202"/>
    </location>
    <ligand>
        <name>S-adenosyl-L-methionine</name>
        <dbReference type="ChEBI" id="CHEBI:59789"/>
        <label>2</label>
    </ligand>
</feature>
<keyword evidence="6 14" id="KW-0963">Cytoplasm</keyword>
<dbReference type="GO" id="GO:0004109">
    <property type="term" value="F:coproporphyrinogen oxidase activity"/>
    <property type="evidence" value="ECO:0007669"/>
    <property type="project" value="InterPro"/>
</dbReference>
<feature type="binding site" evidence="16">
    <location>
        <position position="86"/>
    </location>
    <ligand>
        <name>[4Fe-4S] cluster</name>
        <dbReference type="ChEBI" id="CHEBI:49883"/>
        <note>4Fe-4S-S-AdoMet</note>
    </ligand>
</feature>
<dbReference type="EC" id="1.3.98.3" evidence="14"/>
<comment type="pathway">
    <text evidence="2 14">Porphyrin-containing compound metabolism; protoporphyrin-IX biosynthesis; protoporphyrinogen-IX from coproporphyrinogen-III (AdoMet route): step 1/1.</text>
</comment>
<feature type="binding site" evidence="15">
    <location>
        <begin position="131"/>
        <end position="132"/>
    </location>
    <ligand>
        <name>S-adenosyl-L-methionine</name>
        <dbReference type="ChEBI" id="CHEBI:59789"/>
        <label>2</label>
    </ligand>
</feature>
<dbReference type="NCBIfam" id="TIGR00538">
    <property type="entry name" value="hemN"/>
    <property type="match status" value="1"/>
</dbReference>
<dbReference type="InterPro" id="IPR007197">
    <property type="entry name" value="rSAM"/>
</dbReference>
<comment type="similarity">
    <text evidence="3 14">Belongs to the anaerobic coproporphyrinogen-III oxidase family.</text>
</comment>
<dbReference type="CDD" id="cd01335">
    <property type="entry name" value="Radical_SAM"/>
    <property type="match status" value="1"/>
</dbReference>
<dbReference type="UniPathway" id="UPA00251">
    <property type="reaction ID" value="UER00323"/>
</dbReference>
<dbReference type="Proteomes" id="UP000183635">
    <property type="component" value="Unassembled WGS sequence"/>
</dbReference>
<keyword evidence="5 14" id="KW-0004">4Fe-4S</keyword>
<feature type="binding site" evidence="15">
    <location>
        <begin position="85"/>
        <end position="87"/>
    </location>
    <ligand>
        <name>S-adenosyl-L-methionine</name>
        <dbReference type="ChEBI" id="CHEBI:59789"/>
        <label>2</label>
    </ligand>
</feature>
<evidence type="ECO:0000256" key="16">
    <source>
        <dbReference type="PIRSR" id="PIRSR000167-2"/>
    </source>
</evidence>
<dbReference type="GO" id="GO:0006782">
    <property type="term" value="P:protoporphyrinogen IX biosynthetic process"/>
    <property type="evidence" value="ECO:0007669"/>
    <property type="project" value="UniProtKB-UniPathway"/>
</dbReference>
<dbReference type="PANTHER" id="PTHR13932:SF6">
    <property type="entry name" value="OXYGEN-INDEPENDENT COPROPORPHYRINOGEN III OXIDASE"/>
    <property type="match status" value="1"/>
</dbReference>
<feature type="binding site" evidence="15">
    <location>
        <position position="261"/>
    </location>
    <ligand>
        <name>S-adenosyl-L-methionine</name>
        <dbReference type="ChEBI" id="CHEBI:59789"/>
        <label>2</label>
    </ligand>
</feature>
<dbReference type="InterPro" id="IPR004558">
    <property type="entry name" value="Coprogen_oxidase_HemN"/>
</dbReference>
<evidence type="ECO:0000256" key="2">
    <source>
        <dbReference type="ARBA" id="ARBA00004785"/>
    </source>
</evidence>
<evidence type="ECO:0000256" key="12">
    <source>
        <dbReference type="ARBA" id="ARBA00023244"/>
    </source>
</evidence>
<evidence type="ECO:0000256" key="13">
    <source>
        <dbReference type="ARBA" id="ARBA00048321"/>
    </source>
</evidence>
<evidence type="ECO:0000256" key="9">
    <source>
        <dbReference type="ARBA" id="ARBA00023002"/>
    </source>
</evidence>
<dbReference type="AlphaFoldDB" id="A0A1I3AHY3"/>
<keyword evidence="8 14" id="KW-0479">Metal-binding</keyword>
<feature type="binding site" evidence="15">
    <location>
        <position position="163"/>
    </location>
    <ligand>
        <name>S-adenosyl-L-methionine</name>
        <dbReference type="ChEBI" id="CHEBI:59789"/>
        <label>1</label>
    </ligand>
</feature>
<dbReference type="SFLD" id="SFLDS00029">
    <property type="entry name" value="Radical_SAM"/>
    <property type="match status" value="1"/>
</dbReference>
<comment type="cofactor">
    <cofactor evidence="14 16">
        <name>[4Fe-4S] cluster</name>
        <dbReference type="ChEBI" id="CHEBI:49883"/>
    </cofactor>
    <text evidence="14 16">Binds 1 [4Fe-4S] cluster. The cluster is coordinated with 3 cysteines and an exchangeable S-adenosyl-L-methionine.</text>
</comment>
<evidence type="ECO:0000256" key="1">
    <source>
        <dbReference type="ARBA" id="ARBA00004496"/>
    </source>
</evidence>
<comment type="subcellular location">
    <subcellularLocation>
        <location evidence="1 14">Cytoplasm</location>
    </subcellularLocation>
</comment>
<evidence type="ECO:0000256" key="14">
    <source>
        <dbReference type="PIRNR" id="PIRNR000167"/>
    </source>
</evidence>
<organism evidence="18 19">
    <name type="scientific">Paracoccus aminovorans</name>
    <dbReference type="NCBI Taxonomy" id="34004"/>
    <lineage>
        <taxon>Bacteria</taxon>
        <taxon>Pseudomonadati</taxon>
        <taxon>Pseudomonadota</taxon>
        <taxon>Alphaproteobacteria</taxon>
        <taxon>Rhodobacterales</taxon>
        <taxon>Paracoccaceae</taxon>
        <taxon>Paracoccus</taxon>
    </lineage>
</organism>
<comment type="catalytic activity">
    <reaction evidence="13 14">
        <text>coproporphyrinogen III + 2 S-adenosyl-L-methionine = protoporphyrinogen IX + 2 5'-deoxyadenosine + 2 L-methionine + 2 CO2</text>
        <dbReference type="Rhea" id="RHEA:15425"/>
        <dbReference type="ChEBI" id="CHEBI:16526"/>
        <dbReference type="ChEBI" id="CHEBI:17319"/>
        <dbReference type="ChEBI" id="CHEBI:57307"/>
        <dbReference type="ChEBI" id="CHEBI:57309"/>
        <dbReference type="ChEBI" id="CHEBI:57844"/>
        <dbReference type="ChEBI" id="CHEBI:59789"/>
        <dbReference type="EC" id="1.3.98.3"/>
    </reaction>
</comment>
<dbReference type="Gene3D" id="3.20.20.70">
    <property type="entry name" value="Aldolase class I"/>
    <property type="match status" value="1"/>
</dbReference>
<dbReference type="GO" id="GO:0005737">
    <property type="term" value="C:cytoplasm"/>
    <property type="evidence" value="ECO:0007669"/>
    <property type="project" value="UniProtKB-SubCell"/>
</dbReference>
<evidence type="ECO:0000256" key="15">
    <source>
        <dbReference type="PIRSR" id="PIRSR000167-1"/>
    </source>
</evidence>